<feature type="compositionally biased region" description="Gly residues" evidence="1">
    <location>
        <begin position="50"/>
        <end position="63"/>
    </location>
</feature>
<evidence type="ECO:0000313" key="3">
    <source>
        <dbReference type="Proteomes" id="UP001152798"/>
    </source>
</evidence>
<evidence type="ECO:0000256" key="1">
    <source>
        <dbReference type="SAM" id="MobiDB-lite"/>
    </source>
</evidence>
<dbReference type="EMBL" id="OV725077">
    <property type="protein sequence ID" value="CAH1389413.1"/>
    <property type="molecule type" value="Genomic_DNA"/>
</dbReference>
<name>A0A9P0GX72_NEZVI</name>
<feature type="region of interest" description="Disordered" evidence="1">
    <location>
        <begin position="49"/>
        <end position="73"/>
    </location>
</feature>
<protein>
    <submittedName>
        <fullName evidence="2">Uncharacterized protein</fullName>
    </submittedName>
</protein>
<dbReference type="OrthoDB" id="10555576at2759"/>
<sequence length="111" mass="11361">MEPLLSSLELYNGEVGLFQIMDGRFATCSLVKYHASYGLCTERAARLKAGGTGGGGGPGGGTTRGQRPTGRGSVLTTLTSLDCARQHSLGPLPEATHPANNGTTTHGTSTV</sequence>
<feature type="compositionally biased region" description="Polar residues" evidence="1">
    <location>
        <begin position="98"/>
        <end position="111"/>
    </location>
</feature>
<organism evidence="2 3">
    <name type="scientific">Nezara viridula</name>
    <name type="common">Southern green stink bug</name>
    <name type="synonym">Cimex viridulus</name>
    <dbReference type="NCBI Taxonomy" id="85310"/>
    <lineage>
        <taxon>Eukaryota</taxon>
        <taxon>Metazoa</taxon>
        <taxon>Ecdysozoa</taxon>
        <taxon>Arthropoda</taxon>
        <taxon>Hexapoda</taxon>
        <taxon>Insecta</taxon>
        <taxon>Pterygota</taxon>
        <taxon>Neoptera</taxon>
        <taxon>Paraneoptera</taxon>
        <taxon>Hemiptera</taxon>
        <taxon>Heteroptera</taxon>
        <taxon>Panheteroptera</taxon>
        <taxon>Pentatomomorpha</taxon>
        <taxon>Pentatomoidea</taxon>
        <taxon>Pentatomidae</taxon>
        <taxon>Pentatominae</taxon>
        <taxon>Nezara</taxon>
    </lineage>
</organism>
<dbReference type="Proteomes" id="UP001152798">
    <property type="component" value="Chromosome 1"/>
</dbReference>
<keyword evidence="3" id="KW-1185">Reference proteome</keyword>
<evidence type="ECO:0000313" key="2">
    <source>
        <dbReference type="EMBL" id="CAH1389413.1"/>
    </source>
</evidence>
<dbReference type="AlphaFoldDB" id="A0A9P0GX72"/>
<accession>A0A9P0GX72</accession>
<feature type="region of interest" description="Disordered" evidence="1">
    <location>
        <begin position="86"/>
        <end position="111"/>
    </location>
</feature>
<proteinExistence type="predicted"/>
<reference evidence="2" key="1">
    <citation type="submission" date="2022-01" db="EMBL/GenBank/DDBJ databases">
        <authorList>
            <person name="King R."/>
        </authorList>
    </citation>
    <scope>NUCLEOTIDE SEQUENCE</scope>
</reference>
<gene>
    <name evidence="2" type="ORF">NEZAVI_LOCUS825</name>
</gene>